<accession>A0A7X1KMA5</accession>
<dbReference type="InterPro" id="IPR011330">
    <property type="entry name" value="Glyco_hydro/deAcase_b/a-brl"/>
</dbReference>
<protein>
    <submittedName>
        <fullName evidence="1">DUF2334 domain-containing protein</fullName>
    </submittedName>
</protein>
<evidence type="ECO:0000313" key="2">
    <source>
        <dbReference type="Proteomes" id="UP000566813"/>
    </source>
</evidence>
<dbReference type="Proteomes" id="UP000566813">
    <property type="component" value="Unassembled WGS sequence"/>
</dbReference>
<reference evidence="1 2" key="1">
    <citation type="submission" date="2020-08" db="EMBL/GenBank/DDBJ databases">
        <title>The genome sequence of type strain Novosphingobium flavum NBRC 111647.</title>
        <authorList>
            <person name="Liu Y."/>
        </authorList>
    </citation>
    <scope>NUCLEOTIDE SEQUENCE [LARGE SCALE GENOMIC DNA]</scope>
    <source>
        <strain evidence="1 2">NBRC 111647</strain>
    </source>
</reference>
<dbReference type="AlphaFoldDB" id="A0A7X1KMA5"/>
<gene>
    <name evidence="1" type="ORF">H7F51_12885</name>
</gene>
<dbReference type="SUPFAM" id="SSF88713">
    <property type="entry name" value="Glycoside hydrolase/deacetylase"/>
    <property type="match status" value="1"/>
</dbReference>
<organism evidence="1 2">
    <name type="scientific">Novosphingobium flavum</name>
    <dbReference type="NCBI Taxonomy" id="1778672"/>
    <lineage>
        <taxon>Bacteria</taxon>
        <taxon>Pseudomonadati</taxon>
        <taxon>Pseudomonadota</taxon>
        <taxon>Alphaproteobacteria</taxon>
        <taxon>Sphingomonadales</taxon>
        <taxon>Sphingomonadaceae</taxon>
        <taxon>Novosphingobium</taxon>
    </lineage>
</organism>
<keyword evidence="2" id="KW-1185">Reference proteome</keyword>
<dbReference type="InterPro" id="IPR018763">
    <property type="entry name" value="DUF2334"/>
</dbReference>
<dbReference type="EMBL" id="JACLAW010000009">
    <property type="protein sequence ID" value="MBC2666417.1"/>
    <property type="molecule type" value="Genomic_DNA"/>
</dbReference>
<evidence type="ECO:0000313" key="1">
    <source>
        <dbReference type="EMBL" id="MBC2666417.1"/>
    </source>
</evidence>
<sequence>MACRRNDELALCRGGRLSAVDKVLLASIHDVGPRFEREVDRLAELISGVLGGPKFAMLVVPDHWGLAPLAEAAAFRARLRDWAGQGIEMFVHGWYHKDMAEHSGMASFKAKHMTAGEGEFLGLSEEVAAQRMADGKALIEDAIGGPVAGFIAPAWLYGPDALAALAKADFAIAEDHMKVWNARTGETLARGPVVTWASRSVGRQLSSLGVAALARAAFHGMKVARVAVHPGDTTVPALMDSIARTYASFAARRPAVRYGNLLQDGRP</sequence>
<comment type="caution">
    <text evidence="1">The sequence shown here is derived from an EMBL/GenBank/DDBJ whole genome shotgun (WGS) entry which is preliminary data.</text>
</comment>
<dbReference type="Gene3D" id="3.20.20.370">
    <property type="entry name" value="Glycoside hydrolase/deacetylase"/>
    <property type="match status" value="1"/>
</dbReference>
<name>A0A7X1KMA5_9SPHN</name>
<dbReference type="GO" id="GO:0005975">
    <property type="term" value="P:carbohydrate metabolic process"/>
    <property type="evidence" value="ECO:0007669"/>
    <property type="project" value="InterPro"/>
</dbReference>
<proteinExistence type="predicted"/>
<dbReference type="Pfam" id="PF10096">
    <property type="entry name" value="DUF2334"/>
    <property type="match status" value="1"/>
</dbReference>